<dbReference type="InterPro" id="IPR003034">
    <property type="entry name" value="SAP_dom"/>
</dbReference>
<feature type="domain" description="SAP" evidence="1">
    <location>
        <begin position="4"/>
        <end position="25"/>
    </location>
</feature>
<dbReference type="Gene3D" id="1.10.720.30">
    <property type="entry name" value="SAP domain"/>
    <property type="match status" value="1"/>
</dbReference>
<evidence type="ECO:0000313" key="2">
    <source>
        <dbReference type="EMBL" id="KAL3783938.1"/>
    </source>
</evidence>
<evidence type="ECO:0000259" key="1">
    <source>
        <dbReference type="Pfam" id="PF02037"/>
    </source>
</evidence>
<name>A0ABD3P7N7_9STRA</name>
<evidence type="ECO:0000313" key="3">
    <source>
        <dbReference type="Proteomes" id="UP001530400"/>
    </source>
</evidence>
<organism evidence="2 3">
    <name type="scientific">Cyclotella atomus</name>
    <dbReference type="NCBI Taxonomy" id="382360"/>
    <lineage>
        <taxon>Eukaryota</taxon>
        <taxon>Sar</taxon>
        <taxon>Stramenopiles</taxon>
        <taxon>Ochrophyta</taxon>
        <taxon>Bacillariophyta</taxon>
        <taxon>Coscinodiscophyceae</taxon>
        <taxon>Thalassiosirophycidae</taxon>
        <taxon>Stephanodiscales</taxon>
        <taxon>Stephanodiscaceae</taxon>
        <taxon>Cyclotella</taxon>
    </lineage>
</organism>
<reference evidence="2 3" key="1">
    <citation type="submission" date="2024-10" db="EMBL/GenBank/DDBJ databases">
        <title>Updated reference genomes for cyclostephanoid diatoms.</title>
        <authorList>
            <person name="Roberts W.R."/>
            <person name="Alverson A.J."/>
        </authorList>
    </citation>
    <scope>NUCLEOTIDE SEQUENCE [LARGE SCALE GENOMIC DNA]</scope>
    <source>
        <strain evidence="2 3">AJA010-31</strain>
    </source>
</reference>
<keyword evidence="3" id="KW-1185">Reference proteome</keyword>
<dbReference type="EMBL" id="JALLPJ020000744">
    <property type="protein sequence ID" value="KAL3783938.1"/>
    <property type="molecule type" value="Genomic_DNA"/>
</dbReference>
<accession>A0ABD3P7N7</accession>
<gene>
    <name evidence="2" type="ORF">ACHAWO_005065</name>
</gene>
<sequence>MAKLKDMKVQELRKELESYGVPTKGYFEKSEFTKAVAEARVDGVKKKQTFFSSDRKNAVGNQWDPSFKDVRVFRFDSSTLDPYDVIDVQSRQ</sequence>
<dbReference type="AlphaFoldDB" id="A0ABD3P7N7"/>
<dbReference type="Pfam" id="PF02037">
    <property type="entry name" value="SAP"/>
    <property type="match status" value="1"/>
</dbReference>
<dbReference type="Proteomes" id="UP001530400">
    <property type="component" value="Unassembled WGS sequence"/>
</dbReference>
<comment type="caution">
    <text evidence="2">The sequence shown here is derived from an EMBL/GenBank/DDBJ whole genome shotgun (WGS) entry which is preliminary data.</text>
</comment>
<protein>
    <recommendedName>
        <fullName evidence="1">SAP domain-containing protein</fullName>
    </recommendedName>
</protein>
<proteinExistence type="predicted"/>
<dbReference type="SUPFAM" id="SSF68906">
    <property type="entry name" value="SAP domain"/>
    <property type="match status" value="1"/>
</dbReference>
<dbReference type="InterPro" id="IPR036361">
    <property type="entry name" value="SAP_dom_sf"/>
</dbReference>